<dbReference type="Proteomes" id="UP000324222">
    <property type="component" value="Unassembled WGS sequence"/>
</dbReference>
<feature type="compositionally biased region" description="Acidic residues" evidence="1">
    <location>
        <begin position="72"/>
        <end position="82"/>
    </location>
</feature>
<feature type="compositionally biased region" description="Pro residues" evidence="1">
    <location>
        <begin position="97"/>
        <end position="111"/>
    </location>
</feature>
<name>A0A5B7J105_PORTR</name>
<dbReference type="AlphaFoldDB" id="A0A5B7J105"/>
<accession>A0A5B7J105</accession>
<evidence type="ECO:0000313" key="2">
    <source>
        <dbReference type="EMBL" id="MPC87616.1"/>
    </source>
</evidence>
<feature type="compositionally biased region" description="Basic and acidic residues" evidence="1">
    <location>
        <begin position="144"/>
        <end position="156"/>
    </location>
</feature>
<dbReference type="OrthoDB" id="5803771at2759"/>
<gene>
    <name evidence="2" type="ORF">E2C01_082486</name>
</gene>
<keyword evidence="3" id="KW-1185">Reference proteome</keyword>
<organism evidence="2 3">
    <name type="scientific">Portunus trituberculatus</name>
    <name type="common">Swimming crab</name>
    <name type="synonym">Neptunus trituberculatus</name>
    <dbReference type="NCBI Taxonomy" id="210409"/>
    <lineage>
        <taxon>Eukaryota</taxon>
        <taxon>Metazoa</taxon>
        <taxon>Ecdysozoa</taxon>
        <taxon>Arthropoda</taxon>
        <taxon>Crustacea</taxon>
        <taxon>Multicrustacea</taxon>
        <taxon>Malacostraca</taxon>
        <taxon>Eumalacostraca</taxon>
        <taxon>Eucarida</taxon>
        <taxon>Decapoda</taxon>
        <taxon>Pleocyemata</taxon>
        <taxon>Brachyura</taxon>
        <taxon>Eubrachyura</taxon>
        <taxon>Portunoidea</taxon>
        <taxon>Portunidae</taxon>
        <taxon>Portuninae</taxon>
        <taxon>Portunus</taxon>
    </lineage>
</organism>
<protein>
    <submittedName>
        <fullName evidence="2">Uncharacterized protein</fullName>
    </submittedName>
</protein>
<feature type="region of interest" description="Disordered" evidence="1">
    <location>
        <begin position="72"/>
        <end position="156"/>
    </location>
</feature>
<sequence>MNTLEKLADCLCCLESSHGERTVSLNKCLCVCVCVLPYRNSALEDFDAEISRETDPLSFTEDGQTIKEELEWGDEEMDEEDQSLIKEEAAVTSPTESPTPPPKPLPPPPPLALADNKRPMVVQFKLPGGKSVPATFFSEANTELIKEKSMTSNKKD</sequence>
<proteinExistence type="predicted"/>
<evidence type="ECO:0000313" key="3">
    <source>
        <dbReference type="Proteomes" id="UP000324222"/>
    </source>
</evidence>
<reference evidence="2 3" key="1">
    <citation type="submission" date="2019-05" db="EMBL/GenBank/DDBJ databases">
        <title>Another draft genome of Portunus trituberculatus and its Hox gene families provides insights of decapod evolution.</title>
        <authorList>
            <person name="Jeong J.-H."/>
            <person name="Song I."/>
            <person name="Kim S."/>
            <person name="Choi T."/>
            <person name="Kim D."/>
            <person name="Ryu S."/>
            <person name="Kim W."/>
        </authorList>
    </citation>
    <scope>NUCLEOTIDE SEQUENCE [LARGE SCALE GENOMIC DNA]</scope>
    <source>
        <tissue evidence="2">Muscle</tissue>
    </source>
</reference>
<comment type="caution">
    <text evidence="2">The sequence shown here is derived from an EMBL/GenBank/DDBJ whole genome shotgun (WGS) entry which is preliminary data.</text>
</comment>
<dbReference type="EMBL" id="VSRR010075059">
    <property type="protein sequence ID" value="MPC87616.1"/>
    <property type="molecule type" value="Genomic_DNA"/>
</dbReference>
<evidence type="ECO:0000256" key="1">
    <source>
        <dbReference type="SAM" id="MobiDB-lite"/>
    </source>
</evidence>